<evidence type="ECO:0000313" key="2">
    <source>
        <dbReference type="EMBL" id="TYK15232.1"/>
    </source>
</evidence>
<gene>
    <name evidence="2" type="ORF">E5676_scaffold892G00020</name>
    <name evidence="1" type="ORF">E6C27_scaffold64G002890</name>
</gene>
<dbReference type="GO" id="GO:0008233">
    <property type="term" value="F:peptidase activity"/>
    <property type="evidence" value="ECO:0007669"/>
    <property type="project" value="UniProtKB-KW"/>
</dbReference>
<proteinExistence type="predicted"/>
<dbReference type="OrthoDB" id="437338at2759"/>
<name>A0A5A7TDG4_CUCMM</name>
<keyword evidence="1" id="KW-0378">Hydrolase</keyword>
<reference evidence="3 4" key="1">
    <citation type="submission" date="2019-08" db="EMBL/GenBank/DDBJ databases">
        <title>Draft genome sequences of two oriental melons (Cucumis melo L. var makuwa).</title>
        <authorList>
            <person name="Kwon S.-Y."/>
        </authorList>
    </citation>
    <scope>NUCLEOTIDE SEQUENCE [LARGE SCALE GENOMIC DNA]</scope>
    <source>
        <strain evidence="4">cv. Chang Bougi</strain>
        <strain evidence="3">cv. SW 3</strain>
        <tissue evidence="1">Leaf</tissue>
    </source>
</reference>
<accession>A0A5A7TDG4</accession>
<dbReference type="EMBL" id="SSTE01018412">
    <property type="protein sequence ID" value="KAA0039475.1"/>
    <property type="molecule type" value="Genomic_DNA"/>
</dbReference>
<comment type="caution">
    <text evidence="1">The sequence shown here is derived from an EMBL/GenBank/DDBJ whole genome shotgun (WGS) entry which is preliminary data.</text>
</comment>
<protein>
    <submittedName>
        <fullName evidence="1">Gag protease polyprotein-like protein</fullName>
    </submittedName>
</protein>
<evidence type="ECO:0000313" key="1">
    <source>
        <dbReference type="EMBL" id="KAA0039475.1"/>
    </source>
</evidence>
<dbReference type="EMBL" id="SSTD01008704">
    <property type="protein sequence ID" value="TYK15232.1"/>
    <property type="molecule type" value="Genomic_DNA"/>
</dbReference>
<organism evidence="1 3">
    <name type="scientific">Cucumis melo var. makuwa</name>
    <name type="common">Oriental melon</name>
    <dbReference type="NCBI Taxonomy" id="1194695"/>
    <lineage>
        <taxon>Eukaryota</taxon>
        <taxon>Viridiplantae</taxon>
        <taxon>Streptophyta</taxon>
        <taxon>Embryophyta</taxon>
        <taxon>Tracheophyta</taxon>
        <taxon>Spermatophyta</taxon>
        <taxon>Magnoliopsida</taxon>
        <taxon>eudicotyledons</taxon>
        <taxon>Gunneridae</taxon>
        <taxon>Pentapetalae</taxon>
        <taxon>rosids</taxon>
        <taxon>fabids</taxon>
        <taxon>Cucurbitales</taxon>
        <taxon>Cucurbitaceae</taxon>
        <taxon>Benincaseae</taxon>
        <taxon>Cucumis</taxon>
    </lineage>
</organism>
<dbReference type="Proteomes" id="UP000321393">
    <property type="component" value="Unassembled WGS sequence"/>
</dbReference>
<dbReference type="GO" id="GO:0006508">
    <property type="term" value="P:proteolysis"/>
    <property type="evidence" value="ECO:0007669"/>
    <property type="project" value="UniProtKB-KW"/>
</dbReference>
<keyword evidence="1" id="KW-0645">Protease</keyword>
<sequence>MRQEGKVFAMTQQEAADAPNVVTVGIDKELESLTEESMISTPVGKNEIIFRDDRKILPTSVISALEASKLLRKGCTVYLANVIDTQVSKLKLEDIPVVREFPDVFPEELSGLPPDREIESQLI</sequence>
<dbReference type="AlphaFoldDB" id="A0A5A7TDG4"/>
<evidence type="ECO:0000313" key="3">
    <source>
        <dbReference type="Proteomes" id="UP000321393"/>
    </source>
</evidence>
<evidence type="ECO:0000313" key="4">
    <source>
        <dbReference type="Proteomes" id="UP000321947"/>
    </source>
</evidence>
<dbReference type="Proteomes" id="UP000321947">
    <property type="component" value="Unassembled WGS sequence"/>
</dbReference>